<dbReference type="Pfam" id="PF07099">
    <property type="entry name" value="DUF1361"/>
    <property type="match status" value="1"/>
</dbReference>
<gene>
    <name evidence="2" type="ORF">ADIWIN_2095</name>
</gene>
<proteinExistence type="predicted"/>
<evidence type="ECO:0000313" key="2">
    <source>
        <dbReference type="EMBL" id="EPR73007.1"/>
    </source>
</evidence>
<dbReference type="RefSeq" id="WP_020895015.1">
    <property type="nucleotide sequence ID" value="NZ_ATMR01000097.1"/>
</dbReference>
<feature type="transmembrane region" description="Helical" evidence="1">
    <location>
        <begin position="72"/>
        <end position="90"/>
    </location>
</feature>
<organism evidence="2 3">
    <name type="scientific">Winogradskyella psychrotolerans RS-3</name>
    <dbReference type="NCBI Taxonomy" id="641526"/>
    <lineage>
        <taxon>Bacteria</taxon>
        <taxon>Pseudomonadati</taxon>
        <taxon>Bacteroidota</taxon>
        <taxon>Flavobacteriia</taxon>
        <taxon>Flavobacteriales</taxon>
        <taxon>Flavobacteriaceae</taxon>
        <taxon>Winogradskyella</taxon>
    </lineage>
</organism>
<accession>S7VUF8</accession>
<dbReference type="STRING" id="641526.ADIWIN_2095"/>
<name>S7VUF8_9FLAO</name>
<sequence>METIKTIIQERFKTLSLITVALLFSVILLMVRMKLNKSYFFLFLIWNVFLAIIPYAITMYLNTAQNISKVKLGFWFMVWLAFLPNAPYIVTDLIHIRIGNDSLLWLDVLVVLSFALSGLLLFYISIMDMQKLVTSQFKKLPIKAMSISIIFLCGFGVYLGRFLRYNSWEIITGPQYLFMDILNMIIAPFQHFEAWLFTFGFSAFLVVGFWMFKNLNQLEKIKIMKSTFITLSLALFIMSCDEKPQTISHDDTINTKIKKDSSKIEIADLPILIDSTDYLIHPIGYITEYDNSKFSSYSKGGGHTSYAVSRYNKFSITGEFSTIKFQHLNSEKFTALSDEIMEITSIRFLESTRAQTGLQFLVYTIRDADTNKDSKLDFNDIETLYISTIDGKNLKKLTPEFAQIVDWKVIPQQNRLYFKSISDTNKTGEFDKKDKVNYQYVTLEGGDLTVIDYNPM</sequence>
<protein>
    <submittedName>
        <fullName evidence="2">Putative membrane protein</fullName>
    </submittedName>
</protein>
<reference evidence="2 3" key="1">
    <citation type="journal article" date="2013" name="Genome Announc.">
        <title>Draft Genome Sequence of Winogradskyella psychrotolerans RS-3T, Isolated from the Marine Transect of Kongsfjorden, Ny-Alesund, Svalbard, Arctic Ocean.</title>
        <authorList>
            <person name="Kumar Pinnaka A."/>
            <person name="Ara S."/>
            <person name="Singh A."/>
            <person name="Shivaji S."/>
        </authorList>
    </citation>
    <scope>NUCLEOTIDE SEQUENCE [LARGE SCALE GENOMIC DNA]</scope>
    <source>
        <strain evidence="2 3">RS-3</strain>
    </source>
</reference>
<dbReference type="AlphaFoldDB" id="S7VUF8"/>
<comment type="caution">
    <text evidence="2">The sequence shown here is derived from an EMBL/GenBank/DDBJ whole genome shotgun (WGS) entry which is preliminary data.</text>
</comment>
<keyword evidence="1" id="KW-1133">Transmembrane helix</keyword>
<keyword evidence="1" id="KW-0472">Membrane</keyword>
<dbReference type="InterPro" id="IPR009793">
    <property type="entry name" value="DUF1361"/>
</dbReference>
<feature type="transmembrane region" description="Helical" evidence="1">
    <location>
        <begin position="12"/>
        <end position="33"/>
    </location>
</feature>
<feature type="transmembrane region" description="Helical" evidence="1">
    <location>
        <begin position="194"/>
        <end position="211"/>
    </location>
</feature>
<dbReference type="eggNOG" id="COG4330">
    <property type="taxonomic scope" value="Bacteria"/>
</dbReference>
<dbReference type="Proteomes" id="UP000014962">
    <property type="component" value="Unassembled WGS sequence"/>
</dbReference>
<dbReference type="OrthoDB" id="997423at2"/>
<feature type="transmembrane region" description="Helical" evidence="1">
    <location>
        <begin position="39"/>
        <end position="60"/>
    </location>
</feature>
<evidence type="ECO:0000256" key="1">
    <source>
        <dbReference type="SAM" id="Phobius"/>
    </source>
</evidence>
<keyword evidence="1" id="KW-0812">Transmembrane</keyword>
<evidence type="ECO:0000313" key="3">
    <source>
        <dbReference type="Proteomes" id="UP000014962"/>
    </source>
</evidence>
<keyword evidence="3" id="KW-1185">Reference proteome</keyword>
<dbReference type="PATRIC" id="fig|641526.4.peg.2078"/>
<dbReference type="EMBL" id="ATMR01000097">
    <property type="protein sequence ID" value="EPR73007.1"/>
    <property type="molecule type" value="Genomic_DNA"/>
</dbReference>
<feature type="transmembrane region" description="Helical" evidence="1">
    <location>
        <begin position="102"/>
        <end position="124"/>
    </location>
</feature>
<feature type="transmembrane region" description="Helical" evidence="1">
    <location>
        <begin position="144"/>
        <end position="163"/>
    </location>
</feature>